<protein>
    <submittedName>
        <fullName evidence="2">Uncharacterized protein</fullName>
    </submittedName>
</protein>
<dbReference type="InterPro" id="IPR032704">
    <property type="entry name" value="Cms1"/>
</dbReference>
<dbReference type="Proteomes" id="UP000235392">
    <property type="component" value="Unassembled WGS sequence"/>
</dbReference>
<dbReference type="AlphaFoldDB" id="A0A2N5VCD0"/>
<dbReference type="Pfam" id="PF14617">
    <property type="entry name" value="CMS1"/>
    <property type="match status" value="1"/>
</dbReference>
<accession>A0A2N5VCD0</accession>
<reference evidence="2 3" key="1">
    <citation type="submission" date="2017-11" db="EMBL/GenBank/DDBJ databases">
        <title>De novo assembly and phasing of dikaryotic genomes from two isolates of Puccinia coronata f. sp. avenae, the causal agent of oat crown rust.</title>
        <authorList>
            <person name="Miller M.E."/>
            <person name="Zhang Y."/>
            <person name="Omidvar V."/>
            <person name="Sperschneider J."/>
            <person name="Schwessinger B."/>
            <person name="Raley C."/>
            <person name="Palmer J.M."/>
            <person name="Garnica D."/>
            <person name="Upadhyaya N."/>
            <person name="Rathjen J."/>
            <person name="Taylor J.M."/>
            <person name="Park R.F."/>
            <person name="Dodds P.N."/>
            <person name="Hirsch C.D."/>
            <person name="Kianian S.F."/>
            <person name="Figueroa M."/>
        </authorList>
    </citation>
    <scope>NUCLEOTIDE SEQUENCE [LARGE SCALE GENOMIC DNA]</scope>
    <source>
        <strain evidence="2">12SD80</strain>
    </source>
</reference>
<comment type="caution">
    <text evidence="2">The sequence shown here is derived from an EMBL/GenBank/DDBJ whole genome shotgun (WGS) entry which is preliminary data.</text>
</comment>
<evidence type="ECO:0000313" key="3">
    <source>
        <dbReference type="Proteomes" id="UP000235392"/>
    </source>
</evidence>
<feature type="compositionally biased region" description="Basic residues" evidence="1">
    <location>
        <begin position="121"/>
        <end position="137"/>
    </location>
</feature>
<dbReference type="GO" id="GO:0005634">
    <property type="term" value="C:nucleus"/>
    <property type="evidence" value="ECO:0007669"/>
    <property type="project" value="TreeGrafter"/>
</dbReference>
<organism evidence="2 3">
    <name type="scientific">Puccinia coronata f. sp. avenae</name>
    <dbReference type="NCBI Taxonomy" id="200324"/>
    <lineage>
        <taxon>Eukaryota</taxon>
        <taxon>Fungi</taxon>
        <taxon>Dikarya</taxon>
        <taxon>Basidiomycota</taxon>
        <taxon>Pucciniomycotina</taxon>
        <taxon>Pucciniomycetes</taxon>
        <taxon>Pucciniales</taxon>
        <taxon>Pucciniaceae</taxon>
        <taxon>Puccinia</taxon>
    </lineage>
</organism>
<feature type="compositionally biased region" description="Polar residues" evidence="1">
    <location>
        <begin position="75"/>
        <end position="85"/>
    </location>
</feature>
<gene>
    <name evidence="2" type="ORF">PCASD_04084</name>
</gene>
<dbReference type="Gene3D" id="3.40.50.300">
    <property type="entry name" value="P-loop containing nucleotide triphosphate hydrolases"/>
    <property type="match status" value="1"/>
</dbReference>
<dbReference type="InterPro" id="IPR027417">
    <property type="entry name" value="P-loop_NTPase"/>
</dbReference>
<dbReference type="GO" id="GO:0030686">
    <property type="term" value="C:90S preribosome"/>
    <property type="evidence" value="ECO:0007669"/>
    <property type="project" value="TreeGrafter"/>
</dbReference>
<sequence>MPPTRSTKATKAAVSADALEDTQFSLDGPGQQVDGQTDNEPPKKRRKKAPAKNKKVKKEADDSASAPIDTKATPDENSATQTKIENTSKEEQPLPTKIPKKDSSRGTKRTYTDAESEELKQKKREKTRAKQKSKKEKAKTVQCSKEAECLHLHPASESTNESSSIGLQPPDLQINYLKDQQKRALPLLSDLEFESLPLEKSWLLDVSDKPLRAHLGAWLETGAVPGMQEAVKETPDTVGAPVALVISSSALRAVDLCREVKRLINDPKESGEITKLFARHFKLPDHANHLKETKVSIGVGTPDRIFKLLTHDKDEPLKLDRLKFLILDVTWLDSKGFNLTELPEPVVKTALWKSLLGFPKMLERLQSGKTKIVLF</sequence>
<dbReference type="PANTHER" id="PTHR24030:SF0">
    <property type="entry name" value="PROTEIN CMSS1"/>
    <property type="match status" value="1"/>
</dbReference>
<dbReference type="PANTHER" id="PTHR24030">
    <property type="entry name" value="PROTEIN CMSS1"/>
    <property type="match status" value="1"/>
</dbReference>
<evidence type="ECO:0000256" key="1">
    <source>
        <dbReference type="SAM" id="MobiDB-lite"/>
    </source>
</evidence>
<proteinExistence type="predicted"/>
<feature type="compositionally biased region" description="Basic residues" evidence="1">
    <location>
        <begin position="43"/>
        <end position="57"/>
    </location>
</feature>
<dbReference type="EMBL" id="PGCI01000029">
    <property type="protein sequence ID" value="PLW47641.1"/>
    <property type="molecule type" value="Genomic_DNA"/>
</dbReference>
<evidence type="ECO:0000313" key="2">
    <source>
        <dbReference type="EMBL" id="PLW47641.1"/>
    </source>
</evidence>
<feature type="region of interest" description="Disordered" evidence="1">
    <location>
        <begin position="1"/>
        <end position="142"/>
    </location>
</feature>
<name>A0A2N5VCD0_9BASI</name>